<proteinExistence type="predicted"/>
<feature type="chain" id="PRO_5047156237" evidence="1">
    <location>
        <begin position="26"/>
        <end position="620"/>
    </location>
</feature>
<name>A0ABY9U080_9GAMM</name>
<dbReference type="RefSeq" id="WP_348393348.1">
    <property type="nucleotide sequence ID" value="NZ_CP134145.1"/>
</dbReference>
<dbReference type="EMBL" id="CP134145">
    <property type="protein sequence ID" value="WNC74241.1"/>
    <property type="molecule type" value="Genomic_DNA"/>
</dbReference>
<organism evidence="2 3">
    <name type="scientific">Thalassotalea psychrophila</name>
    <dbReference type="NCBI Taxonomy" id="3065647"/>
    <lineage>
        <taxon>Bacteria</taxon>
        <taxon>Pseudomonadati</taxon>
        <taxon>Pseudomonadota</taxon>
        <taxon>Gammaproteobacteria</taxon>
        <taxon>Alteromonadales</taxon>
        <taxon>Colwelliaceae</taxon>
        <taxon>Thalassotalea</taxon>
    </lineage>
</organism>
<sequence>MQNVIKKCALATAITVGLCANSVHATSFYFGENDDIELHVNNKISIGISKRMEKRDNDFVYQGNGGNAFSSTTDDGNLNYDDGDTVSQIIKGLTEVELTRDNIGAVLKVKYWYDYQLKDKEVNHGHINNGLVPDSKLNDDGFDDFAKFSGIELLDAYVWGQFDLGEMPIDVRLGRQVLSWGESTFIQGGLSSINPFDVSAFRRPGAELKEGLLPVGMVYMNLGMTDNLSLEAFYQYEWEKTQIDGCGTFFSNNDFAGTGCNGITVGPFDDETAYQVGLVAPRYTDVKPEDDGQYGVALRYVAPELNDTEFGLYYFNIHSRLPLINAQRSATNSIAPGAPVFVPESMDPTGGALSALNPGYMAVFPEDLEYFGATFATNLGGVALSGEVSYKPDTPVQISGPEVLNAALSENPLFAFTPEMTSAEYGESVDGWNEFDVTQVQMTAIKFIDQILGASRVTLIAEAGVVLTDNIEEEIIGYGRPSGFGLGDQYVDTLHAVIPPLAGMSCADTYEAAGIGGDCSSDGFTTDTAWGYRIRAVFDYPNVFAGVSLKPTIAWSHDVSGYAPEPAAAFVEDRKSLGLSVNALYKSIYSLDIGYTVNTGGDYNLNSDKDFMSASFSVSF</sequence>
<accession>A0ABY9U080</accession>
<evidence type="ECO:0000313" key="2">
    <source>
        <dbReference type="EMBL" id="WNC74241.1"/>
    </source>
</evidence>
<dbReference type="Pfam" id="PF06980">
    <property type="entry name" value="DUF1302"/>
    <property type="match status" value="1"/>
</dbReference>
<keyword evidence="1" id="KW-0732">Signal</keyword>
<gene>
    <name evidence="2" type="ORF">RGQ13_09670</name>
</gene>
<feature type="signal peptide" evidence="1">
    <location>
        <begin position="1"/>
        <end position="25"/>
    </location>
</feature>
<evidence type="ECO:0000313" key="3">
    <source>
        <dbReference type="Proteomes" id="UP001258994"/>
    </source>
</evidence>
<reference evidence="3" key="1">
    <citation type="submission" date="2023-09" db="EMBL/GenBank/DDBJ databases">
        <authorList>
            <person name="Li S."/>
            <person name="Li X."/>
            <person name="Zhang C."/>
            <person name="Zhao Z."/>
        </authorList>
    </citation>
    <scope>NUCLEOTIDE SEQUENCE [LARGE SCALE GENOMIC DNA]</scope>
    <source>
        <strain evidence="3">SQ149</strain>
    </source>
</reference>
<dbReference type="Proteomes" id="UP001258994">
    <property type="component" value="Chromosome"/>
</dbReference>
<evidence type="ECO:0000256" key="1">
    <source>
        <dbReference type="SAM" id="SignalP"/>
    </source>
</evidence>
<keyword evidence="3" id="KW-1185">Reference proteome</keyword>
<protein>
    <submittedName>
        <fullName evidence="2">DUF1302 domain-containing protein</fullName>
    </submittedName>
</protein>
<dbReference type="InterPro" id="IPR010727">
    <property type="entry name" value="DUF1302"/>
</dbReference>